<dbReference type="AlphaFoldDB" id="E3PTR5"/>
<dbReference type="Gene3D" id="3.90.1150.10">
    <property type="entry name" value="Aspartate Aminotransferase, domain 1"/>
    <property type="match status" value="1"/>
</dbReference>
<reference evidence="8" key="1">
    <citation type="journal article" date="2010" name="BMC Genomics">
        <title>Clostridium sticklandii, a specialist in amino acid degradation:revisiting its metabolism through its genome sequence.</title>
        <authorList>
            <person name="Fonknechten N."/>
            <person name="Chaussonnerie S."/>
            <person name="Tricot S."/>
            <person name="Lajus A."/>
            <person name="Andreesen J.R."/>
            <person name="Perchat N."/>
            <person name="Pelletier E."/>
            <person name="Gouyvenoux M."/>
            <person name="Barbe V."/>
            <person name="Salanoubat M."/>
            <person name="Le Paslier D."/>
            <person name="Weissenbach J."/>
            <person name="Cohen G.N."/>
            <person name="Kreimeyer A."/>
        </authorList>
    </citation>
    <scope>NUCLEOTIDE SEQUENCE [LARGE SCALE GENOMIC DNA]</scope>
    <source>
        <strain evidence="8">ATCC 12662 / DSM 519 / JCM 1433 / CCUG 9281 / NCIMB 10654 / HF</strain>
    </source>
</reference>
<dbReference type="GO" id="GO:0003961">
    <property type="term" value="F:O-acetylhomoserine aminocarboxypropyltransferase activity"/>
    <property type="evidence" value="ECO:0007669"/>
    <property type="project" value="UniProtKB-EC"/>
</dbReference>
<organism evidence="7 8">
    <name type="scientific">Acetoanaerobium sticklandii (strain ATCC 12662 / DSM 519 / JCM 1433 / CCUG 9281 / NCIMB 10654 / HF)</name>
    <name type="common">Clostridium sticklandii</name>
    <dbReference type="NCBI Taxonomy" id="499177"/>
    <lineage>
        <taxon>Bacteria</taxon>
        <taxon>Bacillati</taxon>
        <taxon>Bacillota</taxon>
        <taxon>Clostridia</taxon>
        <taxon>Peptostreptococcales</taxon>
        <taxon>Filifactoraceae</taxon>
        <taxon>Acetoanaerobium</taxon>
    </lineage>
</organism>
<dbReference type="CDD" id="cd00614">
    <property type="entry name" value="CGS_like"/>
    <property type="match status" value="1"/>
</dbReference>
<comment type="cofactor">
    <cofactor evidence="1 6">
        <name>pyridoxal 5'-phosphate</name>
        <dbReference type="ChEBI" id="CHEBI:597326"/>
    </cofactor>
</comment>
<evidence type="ECO:0000313" key="7">
    <source>
        <dbReference type="EMBL" id="CBH22269.1"/>
    </source>
</evidence>
<dbReference type="GO" id="GO:0006535">
    <property type="term" value="P:cysteine biosynthetic process from serine"/>
    <property type="evidence" value="ECO:0007669"/>
    <property type="project" value="TreeGrafter"/>
</dbReference>
<keyword evidence="8" id="KW-1185">Reference proteome</keyword>
<proteinExistence type="inferred from homology"/>
<evidence type="ECO:0000256" key="3">
    <source>
        <dbReference type="ARBA" id="ARBA00022679"/>
    </source>
</evidence>
<evidence type="ECO:0000256" key="6">
    <source>
        <dbReference type="RuleBase" id="RU362118"/>
    </source>
</evidence>
<dbReference type="InterPro" id="IPR000277">
    <property type="entry name" value="Cys/Met-Metab_PyrdxlP-dep_enz"/>
</dbReference>
<dbReference type="GO" id="GO:0030170">
    <property type="term" value="F:pyridoxal phosphate binding"/>
    <property type="evidence" value="ECO:0007669"/>
    <property type="project" value="InterPro"/>
</dbReference>
<dbReference type="SUPFAM" id="SSF53383">
    <property type="entry name" value="PLP-dependent transferases"/>
    <property type="match status" value="1"/>
</dbReference>
<dbReference type="EMBL" id="FP565809">
    <property type="protein sequence ID" value="CBH22269.1"/>
    <property type="molecule type" value="Genomic_DNA"/>
</dbReference>
<dbReference type="NCBIfam" id="TIGR01326">
    <property type="entry name" value="OAH_OAS_sulfhy"/>
    <property type="match status" value="1"/>
</dbReference>
<evidence type="ECO:0000256" key="5">
    <source>
        <dbReference type="PIRSR" id="PIRSR001434-2"/>
    </source>
</evidence>
<keyword evidence="3 7" id="KW-0808">Transferase</keyword>
<evidence type="ECO:0000256" key="1">
    <source>
        <dbReference type="ARBA" id="ARBA00001933"/>
    </source>
</evidence>
<dbReference type="GO" id="GO:0004124">
    <property type="term" value="F:cysteine synthase activity"/>
    <property type="evidence" value="ECO:0007669"/>
    <property type="project" value="TreeGrafter"/>
</dbReference>
<gene>
    <name evidence="7" type="ordered locus">CLOST_2149</name>
</gene>
<dbReference type="eggNOG" id="COG2873">
    <property type="taxonomic scope" value="Bacteria"/>
</dbReference>
<dbReference type="FunFam" id="3.40.640.10:FF:000035">
    <property type="entry name" value="O-succinylhomoserine sulfhydrylase"/>
    <property type="match status" value="1"/>
</dbReference>
<dbReference type="InterPro" id="IPR015421">
    <property type="entry name" value="PyrdxlP-dep_Trfase_major"/>
</dbReference>
<dbReference type="EC" id="2.5.1.49" evidence="7"/>
<name>E3PTR5_ACESD</name>
<evidence type="ECO:0000256" key="4">
    <source>
        <dbReference type="ARBA" id="ARBA00022898"/>
    </source>
</evidence>
<dbReference type="InterPro" id="IPR015422">
    <property type="entry name" value="PyrdxlP-dep_Trfase_small"/>
</dbReference>
<evidence type="ECO:0000256" key="2">
    <source>
        <dbReference type="ARBA" id="ARBA00009077"/>
    </source>
</evidence>
<keyword evidence="4 5" id="KW-0663">Pyridoxal phosphate</keyword>
<dbReference type="GO" id="GO:0071269">
    <property type="term" value="P:L-homocysteine biosynthetic process"/>
    <property type="evidence" value="ECO:0007669"/>
    <property type="project" value="TreeGrafter"/>
</dbReference>
<dbReference type="Proteomes" id="UP000007041">
    <property type="component" value="Chromosome"/>
</dbReference>
<sequence length="425" mass="46109">MKNYSVETQCVQAGYEPKSGEPRVAPIVQSTTYKYDDADQVAALFDLSAVGHMYSRISNPTVEVLEKKLTVLEGGVGALGVASGQSANFFAIFTLCSAGDNFICLSNLYGGTHTLFTSTLKRMGIEATILPCTIEPKEIAKHVNSKTKLLFAETLGNPGVEVLDIEAFAKAAHDNKLAFVVDNTFATPYLCRPIEHGADIVTHSATKYLDGHATSLGGVIVDSGNFDWNNGNFDCLTQPDLAYHGLSYTETFGNQAFIVKARASLLRDLGSTMSPNNAFLINLGTETLALRMQRHSDNALEVAKFLQSLDEVAWVNYPKLEDSKDYKLAEKYLPKGASGVISFGVKGGVDKAKLFINSVKLASLVVHVGDLRTHVLHPASMTHRQLSEEQQIKAGIAPEMIRLSVGIENPKDICDDLYQALKAQA</sequence>
<dbReference type="GO" id="GO:0005737">
    <property type="term" value="C:cytoplasm"/>
    <property type="evidence" value="ECO:0007669"/>
    <property type="project" value="TreeGrafter"/>
</dbReference>
<evidence type="ECO:0000313" key="8">
    <source>
        <dbReference type="Proteomes" id="UP000007041"/>
    </source>
</evidence>
<dbReference type="InterPro" id="IPR006235">
    <property type="entry name" value="OAc-hSer/O-AcSer_sulfhydrylase"/>
</dbReference>
<dbReference type="HOGENOM" id="CLU_018986_4_2_9"/>
<protein>
    <submittedName>
        <fullName evidence="7">O-acetylhomoserine aminocarboxypropyltransferase</fullName>
        <ecNumber evidence="7">2.5.1.49</ecNumber>
    </submittedName>
</protein>
<dbReference type="Gene3D" id="3.40.640.10">
    <property type="entry name" value="Type I PLP-dependent aspartate aminotransferase-like (Major domain)"/>
    <property type="match status" value="1"/>
</dbReference>
<dbReference type="Pfam" id="PF01053">
    <property type="entry name" value="Cys_Met_Meta_PP"/>
    <property type="match status" value="1"/>
</dbReference>
<dbReference type="PIRSF" id="PIRSF001434">
    <property type="entry name" value="CGS"/>
    <property type="match status" value="1"/>
</dbReference>
<dbReference type="KEGG" id="cst:CLOST_2149"/>
<dbReference type="InterPro" id="IPR015424">
    <property type="entry name" value="PyrdxlP-dep_Trfase"/>
</dbReference>
<dbReference type="PANTHER" id="PTHR43797:SF3">
    <property type="entry name" value="O-ACETYLHOMOSERINE SULFHYDRYLASE"/>
    <property type="match status" value="1"/>
</dbReference>
<dbReference type="STRING" id="1511.CLOST_2149"/>
<feature type="modified residue" description="N6-(pyridoxal phosphate)lysine" evidence="5">
    <location>
        <position position="207"/>
    </location>
</feature>
<accession>E3PTR5</accession>
<dbReference type="GO" id="GO:0019346">
    <property type="term" value="P:transsulfuration"/>
    <property type="evidence" value="ECO:0007669"/>
    <property type="project" value="InterPro"/>
</dbReference>
<dbReference type="PANTHER" id="PTHR43797">
    <property type="entry name" value="HOMOCYSTEINE/CYSTEINE SYNTHASE"/>
    <property type="match status" value="1"/>
</dbReference>
<comment type="similarity">
    <text evidence="2 6">Belongs to the trans-sulfuration enzymes family.</text>
</comment>
<dbReference type="BioCyc" id="CSTI499177:GJE9-2214-MONOMER"/>